<evidence type="ECO:0000256" key="4">
    <source>
        <dbReference type="ARBA" id="ARBA00022833"/>
    </source>
</evidence>
<organism evidence="7 8">
    <name type="scientific">Mycolicibacterium parafortuitum</name>
    <name type="common">Mycobacterium parafortuitum</name>
    <dbReference type="NCBI Taxonomy" id="39692"/>
    <lineage>
        <taxon>Bacteria</taxon>
        <taxon>Bacillati</taxon>
        <taxon>Actinomycetota</taxon>
        <taxon>Actinomycetes</taxon>
        <taxon>Mycobacteriales</taxon>
        <taxon>Mycobacteriaceae</taxon>
        <taxon>Mycolicibacterium</taxon>
    </lineage>
</organism>
<keyword evidence="3" id="KW-0378">Hydrolase</keyword>
<dbReference type="GO" id="GO:0016811">
    <property type="term" value="F:hydrolase activity, acting on carbon-nitrogen (but not peptide) bonds, in linear amides"/>
    <property type="evidence" value="ECO:0007669"/>
    <property type="project" value="TreeGrafter"/>
</dbReference>
<keyword evidence="4" id="KW-0862">Zinc</keyword>
<evidence type="ECO:0000313" key="8">
    <source>
        <dbReference type="Proteomes" id="UP000252008"/>
    </source>
</evidence>
<dbReference type="EMBL" id="UEGS01000001">
    <property type="protein sequence ID" value="SRX79157.1"/>
    <property type="molecule type" value="Genomic_DNA"/>
</dbReference>
<dbReference type="STRING" id="39692.BST38_07410"/>
<comment type="similarity">
    <text evidence="5">Belongs to the creatininase superfamily.</text>
</comment>
<keyword evidence="8" id="KW-1185">Reference proteome</keyword>
<dbReference type="AlphaFoldDB" id="A0A375YDF8"/>
<gene>
    <name evidence="7" type="ORF">MPP7335_00890</name>
</gene>
<evidence type="ECO:0000256" key="5">
    <source>
        <dbReference type="ARBA" id="ARBA00024029"/>
    </source>
</evidence>
<dbReference type="InterPro" id="IPR024087">
    <property type="entry name" value="Creatininase-like_sf"/>
</dbReference>
<evidence type="ECO:0000256" key="2">
    <source>
        <dbReference type="ARBA" id="ARBA00022723"/>
    </source>
</evidence>
<reference evidence="7 8" key="1">
    <citation type="submission" date="2018-05" db="EMBL/GenBank/DDBJ databases">
        <authorList>
            <consortium name="IHU Genomes"/>
        </authorList>
    </citation>
    <scope>NUCLEOTIDE SEQUENCE [LARGE SCALE GENOMIC DNA]</scope>
    <source>
        <strain evidence="7 8">P7335</strain>
    </source>
</reference>
<dbReference type="SUPFAM" id="SSF102215">
    <property type="entry name" value="Creatininase"/>
    <property type="match status" value="1"/>
</dbReference>
<evidence type="ECO:0000256" key="1">
    <source>
        <dbReference type="ARBA" id="ARBA00001947"/>
    </source>
</evidence>
<evidence type="ECO:0000256" key="3">
    <source>
        <dbReference type="ARBA" id="ARBA00022801"/>
    </source>
</evidence>
<keyword evidence="2" id="KW-0479">Metal-binding</keyword>
<evidence type="ECO:0000313" key="7">
    <source>
        <dbReference type="EMBL" id="SRX79157.1"/>
    </source>
</evidence>
<dbReference type="Proteomes" id="UP000252008">
    <property type="component" value="Unassembled WGS sequence"/>
</dbReference>
<name>A0A375YDF8_MYCPF</name>
<dbReference type="PANTHER" id="PTHR35005">
    <property type="entry name" value="3-DEHYDRO-SCYLLO-INOSOSE HYDROLASE"/>
    <property type="match status" value="1"/>
</dbReference>
<dbReference type="GO" id="GO:0009231">
    <property type="term" value="P:riboflavin biosynthetic process"/>
    <property type="evidence" value="ECO:0007669"/>
    <property type="project" value="TreeGrafter"/>
</dbReference>
<sequence>MPNWCDMNRDEVAAAARSGAVAVLPLGAIEQHGAHLPTGTDALLAVAATAAAVARTGDVLLPAVAYGCSLGHTARWPGTVSLSVETLTAIVTDIGRWVLTSGFRKLVVINSHATNGPSAQSALLTLRHEHPALRTCFASLYDISAEAHAGYFSDATDPHANVAETSMVLHLDPGLVMLDRAVDEEDRTAGRVLTYPMPDVTHSGVVGRPTSASAQTGTALFTAVVDGVTRLLERVRAETEPFPDRTAESPWNNQHIPTKGPL</sequence>
<dbReference type="Pfam" id="PF02633">
    <property type="entry name" value="Creatininase"/>
    <property type="match status" value="1"/>
</dbReference>
<proteinExistence type="inferred from homology"/>
<comment type="cofactor">
    <cofactor evidence="1">
        <name>Zn(2+)</name>
        <dbReference type="ChEBI" id="CHEBI:29105"/>
    </cofactor>
</comment>
<accession>A0A375YDF8</accession>
<dbReference type="GO" id="GO:0046872">
    <property type="term" value="F:metal ion binding"/>
    <property type="evidence" value="ECO:0007669"/>
    <property type="project" value="UniProtKB-KW"/>
</dbReference>
<evidence type="ECO:0000256" key="6">
    <source>
        <dbReference type="SAM" id="MobiDB-lite"/>
    </source>
</evidence>
<feature type="region of interest" description="Disordered" evidence="6">
    <location>
        <begin position="238"/>
        <end position="262"/>
    </location>
</feature>
<dbReference type="PANTHER" id="PTHR35005:SF1">
    <property type="entry name" value="2-AMINO-5-FORMYLAMINO-6-RIBOSYLAMINOPYRIMIDIN-4(3H)-ONE 5'-MONOPHOSPHATE DEFORMYLASE"/>
    <property type="match status" value="1"/>
</dbReference>
<dbReference type="Gene3D" id="3.40.50.10310">
    <property type="entry name" value="Creatininase"/>
    <property type="match status" value="1"/>
</dbReference>
<feature type="compositionally biased region" description="Basic and acidic residues" evidence="6">
    <location>
        <begin position="238"/>
        <end position="247"/>
    </location>
</feature>
<dbReference type="InterPro" id="IPR003785">
    <property type="entry name" value="Creatininase/forma_Hydrolase"/>
</dbReference>
<protein>
    <submittedName>
        <fullName evidence="7">Creatininase [Parvibaculum lavamentivorans DS-1]</fullName>
    </submittedName>
</protein>